<protein>
    <submittedName>
        <fullName evidence="1">Uncharacterized protein</fullName>
    </submittedName>
</protein>
<dbReference type="AlphaFoldDB" id="A0A9N8LME5"/>
<comment type="caution">
    <text evidence="1">The sequence shown here is derived from an EMBL/GenBank/DDBJ whole genome shotgun (WGS) entry which is preliminary data.</text>
</comment>
<evidence type="ECO:0000313" key="1">
    <source>
        <dbReference type="EMBL" id="CAD6914967.1"/>
    </source>
</evidence>
<gene>
    <name evidence="1" type="ORF">JKILLFL_G8890</name>
</gene>
<sequence length="70" mass="8156">WYHIGDITSSMRGAKRIGSVMMKQLLDDFLQPQHVFHPCHLDQLLRCLLTIDTVTDYRYVLLLVPVSISR</sequence>
<keyword evidence="2" id="KW-1185">Reference proteome</keyword>
<name>A0A9N8LME5_9BASI</name>
<feature type="non-terminal residue" evidence="1">
    <location>
        <position position="1"/>
    </location>
</feature>
<proteinExistence type="predicted"/>
<dbReference type="EMBL" id="CAJHJF010001313">
    <property type="protein sequence ID" value="CAD6914967.1"/>
    <property type="molecule type" value="Genomic_DNA"/>
</dbReference>
<dbReference type="Proteomes" id="UP000836404">
    <property type="component" value="Unassembled WGS sequence"/>
</dbReference>
<organism evidence="1 2">
    <name type="scientific">Tilletia laevis</name>
    <dbReference type="NCBI Taxonomy" id="157183"/>
    <lineage>
        <taxon>Eukaryota</taxon>
        <taxon>Fungi</taxon>
        <taxon>Dikarya</taxon>
        <taxon>Basidiomycota</taxon>
        <taxon>Ustilaginomycotina</taxon>
        <taxon>Exobasidiomycetes</taxon>
        <taxon>Tilletiales</taxon>
        <taxon>Tilletiaceae</taxon>
        <taxon>Tilletia</taxon>
    </lineage>
</organism>
<evidence type="ECO:0000313" key="2">
    <source>
        <dbReference type="Proteomes" id="UP000836404"/>
    </source>
</evidence>
<accession>A0A9N8LME5</accession>
<reference evidence="1 2" key="1">
    <citation type="submission" date="2020-10" db="EMBL/GenBank/DDBJ databases">
        <authorList>
            <person name="Sedaghatjoo S."/>
        </authorList>
    </citation>
    <scope>NUCLEOTIDE SEQUENCE [LARGE SCALE GENOMIC DNA]</scope>
    <source>
        <strain evidence="1 2">LLFL</strain>
    </source>
</reference>